<dbReference type="AlphaFoldDB" id="A0AAV5N4A2"/>
<dbReference type="SMART" id="SM01130">
    <property type="entry name" value="DHDPS"/>
    <property type="match status" value="1"/>
</dbReference>
<dbReference type="Pfam" id="PF00701">
    <property type="entry name" value="DHDPS"/>
    <property type="match status" value="1"/>
</dbReference>
<comment type="caution">
    <text evidence="5">The sequence shown here is derived from an EMBL/GenBank/DDBJ whole genome shotgun (WGS) entry which is preliminary data.</text>
</comment>
<keyword evidence="6" id="KW-1185">Reference proteome</keyword>
<dbReference type="CDD" id="cd00408">
    <property type="entry name" value="DHDPS-like"/>
    <property type="match status" value="1"/>
</dbReference>
<gene>
    <name evidence="5" type="ORF">SOASR030_20510</name>
</gene>
<evidence type="ECO:0000256" key="3">
    <source>
        <dbReference type="PIRSR" id="PIRSR001365-1"/>
    </source>
</evidence>
<organism evidence="5 6">
    <name type="scientific">Leminorella grimontii</name>
    <dbReference type="NCBI Taxonomy" id="82981"/>
    <lineage>
        <taxon>Bacteria</taxon>
        <taxon>Pseudomonadati</taxon>
        <taxon>Pseudomonadota</taxon>
        <taxon>Gammaproteobacteria</taxon>
        <taxon>Enterobacterales</taxon>
        <taxon>Budviciaceae</taxon>
        <taxon>Leminorella</taxon>
    </lineage>
</organism>
<dbReference type="EMBL" id="BRLH01000004">
    <property type="protein sequence ID" value="GKX55939.1"/>
    <property type="molecule type" value="Genomic_DNA"/>
</dbReference>
<dbReference type="Proteomes" id="UP001058124">
    <property type="component" value="Unassembled WGS sequence"/>
</dbReference>
<evidence type="ECO:0000256" key="2">
    <source>
        <dbReference type="PIRNR" id="PIRNR001365"/>
    </source>
</evidence>
<dbReference type="Gene3D" id="3.20.20.70">
    <property type="entry name" value="Aldolase class I"/>
    <property type="match status" value="1"/>
</dbReference>
<feature type="active site" description="Proton donor/acceptor" evidence="3">
    <location>
        <position position="137"/>
    </location>
</feature>
<evidence type="ECO:0000256" key="4">
    <source>
        <dbReference type="PIRSR" id="PIRSR001365-2"/>
    </source>
</evidence>
<sequence>MTNFSGIFPYLVSPVDNQSGKVLERSLRRLVEHLINSGVHGLSPLGSTGEFAYLSTAQREEIVRIVLDQTAGRVPVLAGVAAFSTREAQEQAERYARLGVDGLVLIMQKMFPVSPQGQTRFFADVAEALPDVSMTLYTNPGLLGGDIPMDVLDDLSHVKNIEYIKDASGNTGRILTMINRFGDRMRVFSASAHIPLMVFKLGGVGWMAGPACVMPKQCVELYNLAQVDDWDRALEKQKSMWRINEAFTKYALAACIKGALNIQGFEVGSPIAPQQPLSAEAMNELRAILADL</sequence>
<reference evidence="5" key="1">
    <citation type="submission" date="2022-06" db="EMBL/GenBank/DDBJ databases">
        <title>Draft genome sequences of Leminorella grimontii str. JCM5902.</title>
        <authorList>
            <person name="Wakabayashi Y."/>
            <person name="Kojima K."/>
        </authorList>
    </citation>
    <scope>NUCLEOTIDE SEQUENCE</scope>
    <source>
        <strain evidence="5">JCM 5902</strain>
    </source>
</reference>
<dbReference type="SUPFAM" id="SSF51569">
    <property type="entry name" value="Aldolase"/>
    <property type="match status" value="1"/>
</dbReference>
<proteinExistence type="inferred from homology"/>
<dbReference type="PANTHER" id="PTHR12128">
    <property type="entry name" value="DIHYDRODIPICOLINATE SYNTHASE"/>
    <property type="match status" value="1"/>
</dbReference>
<feature type="active site" description="Schiff-base intermediate with substrate" evidence="3">
    <location>
        <position position="165"/>
    </location>
</feature>
<protein>
    <submittedName>
        <fullName evidence="5">Dihydrodipicolinate synthase family protein</fullName>
    </submittedName>
</protein>
<evidence type="ECO:0000256" key="1">
    <source>
        <dbReference type="ARBA" id="ARBA00023239"/>
    </source>
</evidence>
<comment type="similarity">
    <text evidence="2">Belongs to the DapA family.</text>
</comment>
<evidence type="ECO:0000313" key="5">
    <source>
        <dbReference type="EMBL" id="GKX55939.1"/>
    </source>
</evidence>
<feature type="binding site" evidence="4">
    <location>
        <position position="48"/>
    </location>
    <ligand>
        <name>pyruvate</name>
        <dbReference type="ChEBI" id="CHEBI:15361"/>
    </ligand>
</feature>
<dbReference type="InterPro" id="IPR002220">
    <property type="entry name" value="DapA-like"/>
</dbReference>
<name>A0AAV5N4A2_9GAMM</name>
<accession>A0AAV5N4A2</accession>
<dbReference type="GO" id="GO:0008840">
    <property type="term" value="F:4-hydroxy-tetrahydrodipicolinate synthase activity"/>
    <property type="evidence" value="ECO:0007669"/>
    <property type="project" value="TreeGrafter"/>
</dbReference>
<evidence type="ECO:0000313" key="6">
    <source>
        <dbReference type="Proteomes" id="UP001058124"/>
    </source>
</evidence>
<dbReference type="PRINTS" id="PR00146">
    <property type="entry name" value="DHPICSNTHASE"/>
</dbReference>
<dbReference type="RefSeq" id="WP_027274354.1">
    <property type="nucleotide sequence ID" value="NZ_BRLH01000004.1"/>
</dbReference>
<dbReference type="PIRSF" id="PIRSF001365">
    <property type="entry name" value="DHDPS"/>
    <property type="match status" value="1"/>
</dbReference>
<dbReference type="InterPro" id="IPR013785">
    <property type="entry name" value="Aldolase_TIM"/>
</dbReference>
<feature type="binding site" evidence="4">
    <location>
        <position position="207"/>
    </location>
    <ligand>
        <name>pyruvate</name>
        <dbReference type="ChEBI" id="CHEBI:15361"/>
    </ligand>
</feature>
<keyword evidence="1 2" id="KW-0456">Lyase</keyword>
<dbReference type="PANTHER" id="PTHR12128:SF72">
    <property type="entry name" value="DIHYDRODIPICOLINATE SYNTHASE"/>
    <property type="match status" value="1"/>
</dbReference>